<dbReference type="EMBL" id="JNFQ01000002">
    <property type="protein sequence ID" value="KFG72472.1"/>
    <property type="molecule type" value="Genomic_DNA"/>
</dbReference>
<dbReference type="Pfam" id="PF22725">
    <property type="entry name" value="GFO_IDH_MocA_C3"/>
    <property type="match status" value="1"/>
</dbReference>
<evidence type="ECO:0000313" key="6">
    <source>
        <dbReference type="Proteomes" id="UP000029095"/>
    </source>
</evidence>
<gene>
    <name evidence="5" type="ORF">FM21_16285</name>
</gene>
<evidence type="ECO:0000256" key="1">
    <source>
        <dbReference type="ARBA" id="ARBA00010928"/>
    </source>
</evidence>
<dbReference type="GO" id="GO:0000166">
    <property type="term" value="F:nucleotide binding"/>
    <property type="evidence" value="ECO:0007669"/>
    <property type="project" value="InterPro"/>
</dbReference>
<dbReference type="InterPro" id="IPR036291">
    <property type="entry name" value="NAD(P)-bd_dom_sf"/>
</dbReference>
<dbReference type="Proteomes" id="UP000029095">
    <property type="component" value="Unassembled WGS sequence"/>
</dbReference>
<organism evidence="5 6">
    <name type="scientific">Streptomyces mutabilis</name>
    <dbReference type="NCBI Taxonomy" id="67332"/>
    <lineage>
        <taxon>Bacteria</taxon>
        <taxon>Bacillati</taxon>
        <taxon>Actinomycetota</taxon>
        <taxon>Actinomycetes</taxon>
        <taxon>Kitasatosporales</taxon>
        <taxon>Streptomycetaceae</taxon>
        <taxon>Streptomyces</taxon>
    </lineage>
</organism>
<dbReference type="SUPFAM" id="SSF55347">
    <property type="entry name" value="Glyceraldehyde-3-phosphate dehydrogenase-like, C-terminal domain"/>
    <property type="match status" value="1"/>
</dbReference>
<dbReference type="FunFam" id="3.30.360.10:FF:000027">
    <property type="entry name" value="Dehydrogenase"/>
    <property type="match status" value="1"/>
</dbReference>
<name>A0A086MUA4_9ACTN</name>
<evidence type="ECO:0000259" key="4">
    <source>
        <dbReference type="Pfam" id="PF22725"/>
    </source>
</evidence>
<comment type="similarity">
    <text evidence="1">Belongs to the Gfo/Idh/MocA family.</text>
</comment>
<feature type="domain" description="GFO/IDH/MocA-like oxidoreductase" evidence="4">
    <location>
        <begin position="126"/>
        <end position="242"/>
    </location>
</feature>
<evidence type="ECO:0000313" key="5">
    <source>
        <dbReference type="EMBL" id="KFG72472.1"/>
    </source>
</evidence>
<reference evidence="5 6" key="1">
    <citation type="submission" date="2014-05" db="EMBL/GenBank/DDBJ databases">
        <title>Complete genome sequence of the Streptomyces mutabilis TRM45540.</title>
        <authorList>
            <person name="Luo X."/>
            <person name="Zhang L."/>
        </authorList>
    </citation>
    <scope>NUCLEOTIDE SEQUENCE [LARGE SCALE GENOMIC DNA]</scope>
    <source>
        <strain evidence="5 6">TRM45540</strain>
    </source>
</reference>
<evidence type="ECO:0000256" key="2">
    <source>
        <dbReference type="ARBA" id="ARBA00023002"/>
    </source>
</evidence>
<sequence>MRIGILGLGRIGVFHAETLASLDAVDSLVVADPFANAARSAAERFGAEIADSPEAVLAAGVDGVVVAAATDAHPSLILAAVEAGVPVFCEKPVARTMAEGVGVLKAIAGSDVPVQIGFNRRFDAAFAAARAAVRRGELGKLHTVRSTTLDPAPPPAAYIAASGGIFRDCSVHDFDVIRWVTGREVSEVYAVGGNRGADFIREAGDADTTGAILTLDDGTIAVVSNSRHNARGYDVRMEIHGFADSIAVGLEDKLPLRSVEPGATFPAGTPHDFFMDRFTTAYRTELTAFTEVVAGARPSPCTIEDALEAGWIAEACTLSLREHRPVTVAEVRRG</sequence>
<keyword evidence="6" id="KW-1185">Reference proteome</keyword>
<dbReference type="PANTHER" id="PTHR42840:SF3">
    <property type="entry name" value="BINDING ROSSMANN FOLD OXIDOREDUCTASE, PUTATIVE (AFU_ORTHOLOGUE AFUA_2G10240)-RELATED"/>
    <property type="match status" value="1"/>
</dbReference>
<feature type="domain" description="Gfo/Idh/MocA-like oxidoreductase N-terminal" evidence="3">
    <location>
        <begin position="1"/>
        <end position="118"/>
    </location>
</feature>
<protein>
    <submittedName>
        <fullName evidence="5">Dehydrogenase</fullName>
    </submittedName>
</protein>
<dbReference type="SUPFAM" id="SSF51735">
    <property type="entry name" value="NAD(P)-binding Rossmann-fold domains"/>
    <property type="match status" value="1"/>
</dbReference>
<dbReference type="HOGENOM" id="CLU_023194_0_2_11"/>
<dbReference type="InterPro" id="IPR055170">
    <property type="entry name" value="GFO_IDH_MocA-like_dom"/>
</dbReference>
<dbReference type="GO" id="GO:0016491">
    <property type="term" value="F:oxidoreductase activity"/>
    <property type="evidence" value="ECO:0007669"/>
    <property type="project" value="UniProtKB-KW"/>
</dbReference>
<dbReference type="PANTHER" id="PTHR42840">
    <property type="entry name" value="NAD(P)-BINDING ROSSMANN-FOLD SUPERFAMILY PROTEIN-RELATED"/>
    <property type="match status" value="1"/>
</dbReference>
<dbReference type="Gene3D" id="3.30.360.10">
    <property type="entry name" value="Dihydrodipicolinate Reductase, domain 2"/>
    <property type="match status" value="1"/>
</dbReference>
<dbReference type="AlphaFoldDB" id="A0A086MUA4"/>
<proteinExistence type="inferred from homology"/>
<evidence type="ECO:0000259" key="3">
    <source>
        <dbReference type="Pfam" id="PF01408"/>
    </source>
</evidence>
<dbReference type="Pfam" id="PF01408">
    <property type="entry name" value="GFO_IDH_MocA"/>
    <property type="match status" value="1"/>
</dbReference>
<keyword evidence="2" id="KW-0560">Oxidoreductase</keyword>
<dbReference type="Gene3D" id="3.40.50.720">
    <property type="entry name" value="NAD(P)-binding Rossmann-like Domain"/>
    <property type="match status" value="1"/>
</dbReference>
<dbReference type="InterPro" id="IPR000683">
    <property type="entry name" value="Gfo/Idh/MocA-like_OxRdtase_N"/>
</dbReference>
<dbReference type="STRING" id="1915400.FM21_16285"/>
<accession>A0A086MUA4</accession>
<comment type="caution">
    <text evidence="5">The sequence shown here is derived from an EMBL/GenBank/DDBJ whole genome shotgun (WGS) entry which is preliminary data.</text>
</comment>
<dbReference type="RefSeq" id="WP_043377509.1">
    <property type="nucleotide sequence ID" value="NZ_KN039947.1"/>
</dbReference>